<dbReference type="Pfam" id="PF01061">
    <property type="entry name" value="ABC2_membrane"/>
    <property type="match status" value="1"/>
</dbReference>
<feature type="transmembrane region" description="Helical" evidence="6">
    <location>
        <begin position="141"/>
        <end position="165"/>
    </location>
</feature>
<organism evidence="8 9">
    <name type="scientific">Vallicoccus soli</name>
    <dbReference type="NCBI Taxonomy" id="2339232"/>
    <lineage>
        <taxon>Bacteria</taxon>
        <taxon>Bacillati</taxon>
        <taxon>Actinomycetota</taxon>
        <taxon>Actinomycetes</taxon>
        <taxon>Motilibacterales</taxon>
        <taxon>Vallicoccaceae</taxon>
        <taxon>Vallicoccus</taxon>
    </lineage>
</organism>
<evidence type="ECO:0000259" key="7">
    <source>
        <dbReference type="PROSITE" id="PS51012"/>
    </source>
</evidence>
<dbReference type="GO" id="GO:0046677">
    <property type="term" value="P:response to antibiotic"/>
    <property type="evidence" value="ECO:0007669"/>
    <property type="project" value="UniProtKB-KW"/>
</dbReference>
<evidence type="ECO:0000256" key="5">
    <source>
        <dbReference type="ARBA" id="ARBA00023251"/>
    </source>
</evidence>
<dbReference type="InterPro" id="IPR047817">
    <property type="entry name" value="ABC2_TM_bact-type"/>
</dbReference>
<dbReference type="PROSITE" id="PS51012">
    <property type="entry name" value="ABC_TM2"/>
    <property type="match status" value="1"/>
</dbReference>
<dbReference type="PANTHER" id="PTHR43229">
    <property type="entry name" value="NODULATION PROTEIN J"/>
    <property type="match status" value="1"/>
</dbReference>
<keyword evidence="4 6" id="KW-0472">Membrane</keyword>
<feature type="transmembrane region" description="Helical" evidence="6">
    <location>
        <begin position="177"/>
        <end position="196"/>
    </location>
</feature>
<dbReference type="PIRSF" id="PIRSF006648">
    <property type="entry name" value="DrrB"/>
    <property type="match status" value="1"/>
</dbReference>
<keyword evidence="5" id="KW-0046">Antibiotic resistance</keyword>
<dbReference type="RefSeq" id="WP_119948872.1">
    <property type="nucleotide sequence ID" value="NZ_QZEZ01000001.1"/>
</dbReference>
<dbReference type="InterPro" id="IPR013525">
    <property type="entry name" value="ABC2_TM"/>
</dbReference>
<comment type="subcellular location">
    <subcellularLocation>
        <location evidence="6">Cell membrane</location>
        <topology evidence="6">Multi-pass membrane protein</topology>
    </subcellularLocation>
    <subcellularLocation>
        <location evidence="1">Membrane</location>
        <topology evidence="1">Multi-pass membrane protein</topology>
    </subcellularLocation>
</comment>
<gene>
    <name evidence="8" type="ORF">D5H78_03000</name>
</gene>
<evidence type="ECO:0000256" key="3">
    <source>
        <dbReference type="ARBA" id="ARBA00022989"/>
    </source>
</evidence>
<evidence type="ECO:0000313" key="9">
    <source>
        <dbReference type="Proteomes" id="UP000265614"/>
    </source>
</evidence>
<reference evidence="8 9" key="1">
    <citation type="submission" date="2018-09" db="EMBL/GenBank/DDBJ databases">
        <title>YIM 75000 draft genome.</title>
        <authorList>
            <person name="Tang S."/>
            <person name="Feng Y."/>
        </authorList>
    </citation>
    <scope>NUCLEOTIDE SEQUENCE [LARGE SCALE GENOMIC DNA]</scope>
    <source>
        <strain evidence="8 9">YIM 75000</strain>
    </source>
</reference>
<keyword evidence="6" id="KW-0813">Transport</keyword>
<evidence type="ECO:0000256" key="6">
    <source>
        <dbReference type="RuleBase" id="RU361157"/>
    </source>
</evidence>
<evidence type="ECO:0000256" key="4">
    <source>
        <dbReference type="ARBA" id="ARBA00023136"/>
    </source>
</evidence>
<dbReference type="InterPro" id="IPR051784">
    <property type="entry name" value="Nod_factor_ABC_transporter"/>
</dbReference>
<keyword evidence="9" id="KW-1185">Reference proteome</keyword>
<proteinExistence type="inferred from homology"/>
<feature type="transmembrane region" description="Helical" evidence="6">
    <location>
        <begin position="61"/>
        <end position="83"/>
    </location>
</feature>
<name>A0A3A3ZMN0_9ACTN</name>
<accession>A0A3A3ZMN0</accession>
<feature type="domain" description="ABC transmembrane type-2" evidence="7">
    <location>
        <begin position="27"/>
        <end position="262"/>
    </location>
</feature>
<evidence type="ECO:0000256" key="2">
    <source>
        <dbReference type="ARBA" id="ARBA00022692"/>
    </source>
</evidence>
<evidence type="ECO:0000256" key="1">
    <source>
        <dbReference type="ARBA" id="ARBA00004141"/>
    </source>
</evidence>
<keyword evidence="3 6" id="KW-1133">Transmembrane helix</keyword>
<comment type="caution">
    <text evidence="8">The sequence shown here is derived from an EMBL/GenBank/DDBJ whole genome shotgun (WGS) entry which is preliminary data.</text>
</comment>
<dbReference type="PANTHER" id="PTHR43229:SF2">
    <property type="entry name" value="NODULATION PROTEIN J"/>
    <property type="match status" value="1"/>
</dbReference>
<feature type="transmembrane region" description="Helical" evidence="6">
    <location>
        <begin position="236"/>
        <end position="256"/>
    </location>
</feature>
<feature type="transmembrane region" description="Helical" evidence="6">
    <location>
        <begin position="104"/>
        <end position="129"/>
    </location>
</feature>
<sequence>MSALGDTLSDGLTVTRRNITKLRRIPDVIVFSLIQPVMFIVLFVYVFGSAIEVPGVEYEDYLIPGIFAQTLVFGSALTGLGLAEDLQKGIIDRFRSLPMARSAVLVGRTAADLLNNALVLVVMVLVGLLVGWRPTTGPLPVAAGILLMLLFAYAFSWISATIGLAVRSVEVAQSAGFIWLFPVTFLSNVFVQPAGLNDVLRVVAEWNPVSALAAAVRDLFGNESSIPVEAWPLQHAALVSVGWSLLILAVFVPLSVNRYRKAAAR</sequence>
<dbReference type="OrthoDB" id="3370990at2"/>
<dbReference type="EMBL" id="QZEZ01000001">
    <property type="protein sequence ID" value="RJK97945.1"/>
    <property type="molecule type" value="Genomic_DNA"/>
</dbReference>
<comment type="similarity">
    <text evidence="6">Belongs to the ABC-2 integral membrane protein family.</text>
</comment>
<keyword evidence="6" id="KW-1003">Cell membrane</keyword>
<keyword evidence="2 6" id="KW-0812">Transmembrane</keyword>
<evidence type="ECO:0000313" key="8">
    <source>
        <dbReference type="EMBL" id="RJK97945.1"/>
    </source>
</evidence>
<feature type="transmembrane region" description="Helical" evidence="6">
    <location>
        <begin position="28"/>
        <end position="49"/>
    </location>
</feature>
<dbReference type="GO" id="GO:0140359">
    <property type="term" value="F:ABC-type transporter activity"/>
    <property type="evidence" value="ECO:0007669"/>
    <property type="project" value="InterPro"/>
</dbReference>
<dbReference type="GO" id="GO:0043190">
    <property type="term" value="C:ATP-binding cassette (ABC) transporter complex"/>
    <property type="evidence" value="ECO:0007669"/>
    <property type="project" value="InterPro"/>
</dbReference>
<dbReference type="AlphaFoldDB" id="A0A3A3ZMN0"/>
<protein>
    <recommendedName>
        <fullName evidence="6">Transport permease protein</fullName>
    </recommendedName>
</protein>
<dbReference type="Proteomes" id="UP000265614">
    <property type="component" value="Unassembled WGS sequence"/>
</dbReference>
<dbReference type="InterPro" id="IPR000412">
    <property type="entry name" value="ABC_2_transport"/>
</dbReference>